<reference evidence="3" key="1">
    <citation type="submission" date="2016-10" db="EMBL/GenBank/DDBJ databases">
        <authorList>
            <person name="Varghese N."/>
            <person name="Submissions S."/>
        </authorList>
    </citation>
    <scope>NUCLEOTIDE SEQUENCE [LARGE SCALE GENOMIC DNA]</scope>
    <source>
        <strain evidence="3">XJ109</strain>
    </source>
</reference>
<dbReference type="AlphaFoldDB" id="A0A1I4TLI8"/>
<keyword evidence="1" id="KW-0732">Signal</keyword>
<evidence type="ECO:0008006" key="4">
    <source>
        <dbReference type="Google" id="ProtNLM"/>
    </source>
</evidence>
<dbReference type="Proteomes" id="UP000199149">
    <property type="component" value="Unassembled WGS sequence"/>
</dbReference>
<dbReference type="EMBL" id="FOUZ01000002">
    <property type="protein sequence ID" value="SFM77536.1"/>
    <property type="molecule type" value="Genomic_DNA"/>
</dbReference>
<dbReference type="OrthoDB" id="7055505at2"/>
<dbReference type="Pfam" id="PF18950">
    <property type="entry name" value="DUF5694"/>
    <property type="match status" value="1"/>
</dbReference>
<evidence type="ECO:0000313" key="2">
    <source>
        <dbReference type="EMBL" id="SFM77536.1"/>
    </source>
</evidence>
<gene>
    <name evidence="2" type="ORF">SAMN05421738_102253</name>
</gene>
<name>A0A1I4TLI8_9FLAO</name>
<feature type="chain" id="PRO_5011659080" description="TraB family protein" evidence="1">
    <location>
        <begin position="20"/>
        <end position="274"/>
    </location>
</feature>
<sequence length="274" mass="31707">MKNLFIAIATFIGAGSLMAQTNYQFQTKFDDAIPVLNVGTFHMGYTPDANSVEFDEHNAENVKQIHEIAKKIAAFKPTIILVEQEPYTNKRLADAYKAYLNNPKMKFDNPNEIQLLAYEVGRLSNAKQIYGIDYQQNYYYALHYALKNQQDTITYKKYGEMVDRNEKRNNINEDKMTVSELLWLNNQPAYLDFLINVNADLLTTVSVNGYSLGTEQATKYYNRNLMMFANLNNIPITKDDRIFILMGASHTAFFTDFLRRSPKFKQVNTLDYLK</sequence>
<protein>
    <recommendedName>
        <fullName evidence="4">TraB family protein</fullName>
    </recommendedName>
</protein>
<accession>A0A1I4TLI8</accession>
<evidence type="ECO:0000313" key="3">
    <source>
        <dbReference type="Proteomes" id="UP000199149"/>
    </source>
</evidence>
<evidence type="ECO:0000256" key="1">
    <source>
        <dbReference type="SAM" id="SignalP"/>
    </source>
</evidence>
<dbReference type="STRING" id="684065.SAMN05421738_102253"/>
<dbReference type="RefSeq" id="WP_092906334.1">
    <property type="nucleotide sequence ID" value="NZ_FOUZ01000002.1"/>
</dbReference>
<dbReference type="InterPro" id="IPR043749">
    <property type="entry name" value="DUF5694"/>
</dbReference>
<organism evidence="2 3">
    <name type="scientific">Algoriella xinjiangensis</name>
    <dbReference type="NCBI Taxonomy" id="684065"/>
    <lineage>
        <taxon>Bacteria</taxon>
        <taxon>Pseudomonadati</taxon>
        <taxon>Bacteroidota</taxon>
        <taxon>Flavobacteriia</taxon>
        <taxon>Flavobacteriales</taxon>
        <taxon>Weeksellaceae</taxon>
        <taxon>Algoriella</taxon>
    </lineage>
</organism>
<keyword evidence="3" id="KW-1185">Reference proteome</keyword>
<proteinExistence type="predicted"/>
<feature type="signal peptide" evidence="1">
    <location>
        <begin position="1"/>
        <end position="19"/>
    </location>
</feature>